<feature type="region of interest" description="Disordered" evidence="1">
    <location>
        <begin position="25"/>
        <end position="94"/>
    </location>
</feature>
<keyword evidence="5" id="KW-1185">Reference proteome</keyword>
<sequence>MRKGILMVMLTAAILILGACNNSSAESDHETEHQPSAGEAASAIKEGSSHEELNTEQEGTASDSTIINHKNDQEKTVSRASGDSEAADSKKEEYLQRLKDTKAEADQLKETDSSTFALKKVANDKWEIWDDLLNEIYGVLQEQLPQDEMDRLREEQRNWIKYRDETALEESQKYKGGTHEHLEYVTVLARLTEERCIELVEVYMM</sequence>
<name>A0ABW2NJ97_9BACL</name>
<accession>A0ABW2NJ97</accession>
<feature type="domain" description="Lysozyme inhibitor LprI-like N-terminal" evidence="3">
    <location>
        <begin position="111"/>
        <end position="199"/>
    </location>
</feature>
<dbReference type="RefSeq" id="WP_157294944.1">
    <property type="nucleotide sequence ID" value="NZ_JBHTCT010000034.1"/>
</dbReference>
<dbReference type="Proteomes" id="UP001596483">
    <property type="component" value="Unassembled WGS sequence"/>
</dbReference>
<feature type="signal peptide" evidence="2">
    <location>
        <begin position="1"/>
        <end position="25"/>
    </location>
</feature>
<evidence type="ECO:0000259" key="3">
    <source>
        <dbReference type="Pfam" id="PF07007"/>
    </source>
</evidence>
<reference evidence="5" key="1">
    <citation type="journal article" date="2019" name="Int. J. Syst. Evol. Microbiol.">
        <title>The Global Catalogue of Microorganisms (GCM) 10K type strain sequencing project: providing services to taxonomists for standard genome sequencing and annotation.</title>
        <authorList>
            <consortium name="The Broad Institute Genomics Platform"/>
            <consortium name="The Broad Institute Genome Sequencing Center for Infectious Disease"/>
            <person name="Wu L."/>
            <person name="Ma J."/>
        </authorList>
    </citation>
    <scope>NUCLEOTIDE SEQUENCE [LARGE SCALE GENOMIC DNA]</scope>
    <source>
        <strain evidence="5">JCM 4738</strain>
    </source>
</reference>
<dbReference type="PANTHER" id="PTHR39176:SF1">
    <property type="entry name" value="PERIPLASMIC PROTEIN"/>
    <property type="match status" value="1"/>
</dbReference>
<gene>
    <name evidence="4" type="ORF">ACFQQH_11900</name>
</gene>
<protein>
    <submittedName>
        <fullName evidence="4">Lysozyme inhibitor LprI family protein</fullName>
    </submittedName>
</protein>
<dbReference type="InterPro" id="IPR009739">
    <property type="entry name" value="LprI-like_N"/>
</dbReference>
<proteinExistence type="predicted"/>
<organism evidence="4 5">
    <name type="scientific">Bhargavaea changchunensis</name>
    <dbReference type="NCBI Taxonomy" id="2134037"/>
    <lineage>
        <taxon>Bacteria</taxon>
        <taxon>Bacillati</taxon>
        <taxon>Bacillota</taxon>
        <taxon>Bacilli</taxon>
        <taxon>Bacillales</taxon>
        <taxon>Caryophanaceae</taxon>
        <taxon>Bhargavaea</taxon>
    </lineage>
</organism>
<dbReference type="EMBL" id="JBHTCT010000034">
    <property type="protein sequence ID" value="MFC7365820.1"/>
    <property type="molecule type" value="Genomic_DNA"/>
</dbReference>
<keyword evidence="2" id="KW-0732">Signal</keyword>
<evidence type="ECO:0000313" key="5">
    <source>
        <dbReference type="Proteomes" id="UP001596483"/>
    </source>
</evidence>
<dbReference type="PANTHER" id="PTHR39176">
    <property type="entry name" value="PERIPLASMIC PROTEIN-RELATED"/>
    <property type="match status" value="1"/>
</dbReference>
<dbReference type="Pfam" id="PF07007">
    <property type="entry name" value="LprI"/>
    <property type="match status" value="1"/>
</dbReference>
<feature type="compositionally biased region" description="Polar residues" evidence="1">
    <location>
        <begin position="56"/>
        <end position="68"/>
    </location>
</feature>
<dbReference type="Gene3D" id="1.20.1270.180">
    <property type="match status" value="1"/>
</dbReference>
<feature type="chain" id="PRO_5046557813" evidence="2">
    <location>
        <begin position="26"/>
        <end position="205"/>
    </location>
</feature>
<dbReference type="PROSITE" id="PS51257">
    <property type="entry name" value="PROKAR_LIPOPROTEIN"/>
    <property type="match status" value="1"/>
</dbReference>
<evidence type="ECO:0000313" key="4">
    <source>
        <dbReference type="EMBL" id="MFC7365820.1"/>
    </source>
</evidence>
<comment type="caution">
    <text evidence="4">The sequence shown here is derived from an EMBL/GenBank/DDBJ whole genome shotgun (WGS) entry which is preliminary data.</text>
</comment>
<evidence type="ECO:0000256" key="1">
    <source>
        <dbReference type="SAM" id="MobiDB-lite"/>
    </source>
</evidence>
<evidence type="ECO:0000256" key="2">
    <source>
        <dbReference type="SAM" id="SignalP"/>
    </source>
</evidence>